<proteinExistence type="inferred from homology"/>
<dbReference type="InterPro" id="IPR011009">
    <property type="entry name" value="Kinase-like_dom_sf"/>
</dbReference>
<dbReference type="PIRSF" id="PIRSF006221">
    <property type="entry name" value="Ketosamine-3-kinase"/>
    <property type="match status" value="1"/>
</dbReference>
<dbReference type="InterPro" id="IPR016477">
    <property type="entry name" value="Fructo-/Ketosamine-3-kinase"/>
</dbReference>
<name>A0ABW4RU07_9ACTN</name>
<keyword evidence="1" id="KW-0808">Transferase</keyword>
<protein>
    <submittedName>
        <fullName evidence="2">Fructosamine kinase family protein</fullName>
    </submittedName>
</protein>
<evidence type="ECO:0000313" key="2">
    <source>
        <dbReference type="EMBL" id="MFD1889505.1"/>
    </source>
</evidence>
<gene>
    <name evidence="2" type="ORF">ACFSCS_04785</name>
</gene>
<dbReference type="GO" id="GO:0016301">
    <property type="term" value="F:kinase activity"/>
    <property type="evidence" value="ECO:0007669"/>
    <property type="project" value="UniProtKB-KW"/>
</dbReference>
<sequence length="253" mass="27044">MSELFTKSRPNAPAGLYAWEAAGLAWLAEADGARVVKVLEVDDHHLVEPRLDGAPASGAWAEEFGADLATTHLAGAAGFGAAPPGWQGDGFIGDAALPMPTELPERWGEFYAEWRVMPFARQALSAGSLEPEAMASIELVCQRLVDGDFDDDRPAARIHGDLWSGNVVFTPDGAVLIDPAAHGGHAETDLAMLHLFGAPHLGRLENAWAEAYQPAPGWQSRRALHQLHPVLVHAVLYGGGYGAQAGRIAEMYR</sequence>
<dbReference type="Gene3D" id="1.10.510.10">
    <property type="entry name" value="Transferase(Phosphotransferase) domain 1"/>
    <property type="match status" value="1"/>
</dbReference>
<dbReference type="PANTHER" id="PTHR12149">
    <property type="entry name" value="FRUCTOSAMINE 3 KINASE-RELATED PROTEIN"/>
    <property type="match status" value="1"/>
</dbReference>
<comment type="caution">
    <text evidence="2">The sequence shown here is derived from an EMBL/GenBank/DDBJ whole genome shotgun (WGS) entry which is preliminary data.</text>
</comment>
<dbReference type="Pfam" id="PF03881">
    <property type="entry name" value="Fructosamin_kin"/>
    <property type="match status" value="1"/>
</dbReference>
<dbReference type="PANTHER" id="PTHR12149:SF8">
    <property type="entry name" value="PROTEIN-RIBULOSAMINE 3-KINASE"/>
    <property type="match status" value="1"/>
</dbReference>
<reference evidence="3" key="1">
    <citation type="journal article" date="2019" name="Int. J. Syst. Evol. Microbiol.">
        <title>The Global Catalogue of Microorganisms (GCM) 10K type strain sequencing project: providing services to taxonomists for standard genome sequencing and annotation.</title>
        <authorList>
            <consortium name="The Broad Institute Genomics Platform"/>
            <consortium name="The Broad Institute Genome Sequencing Center for Infectious Disease"/>
            <person name="Wu L."/>
            <person name="Ma J."/>
        </authorList>
    </citation>
    <scope>NUCLEOTIDE SEQUENCE [LARGE SCALE GENOMIC DNA]</scope>
    <source>
        <strain evidence="3">CAIM 431</strain>
    </source>
</reference>
<keyword evidence="1 2" id="KW-0418">Kinase</keyword>
<accession>A0ABW4RU07</accession>
<dbReference type="SUPFAM" id="SSF56112">
    <property type="entry name" value="Protein kinase-like (PK-like)"/>
    <property type="match status" value="1"/>
</dbReference>
<keyword evidence="3" id="KW-1185">Reference proteome</keyword>
<dbReference type="Proteomes" id="UP001597326">
    <property type="component" value="Unassembled WGS sequence"/>
</dbReference>
<organism evidence="2 3">
    <name type="scientific">Luteococcus peritonei</name>
    <dbReference type="NCBI Taxonomy" id="88874"/>
    <lineage>
        <taxon>Bacteria</taxon>
        <taxon>Bacillati</taxon>
        <taxon>Actinomycetota</taxon>
        <taxon>Actinomycetes</taxon>
        <taxon>Propionibacteriales</taxon>
        <taxon>Propionibacteriaceae</taxon>
        <taxon>Luteococcus</taxon>
    </lineage>
</organism>
<evidence type="ECO:0000313" key="3">
    <source>
        <dbReference type="Proteomes" id="UP001597326"/>
    </source>
</evidence>
<dbReference type="EMBL" id="JBHUFZ010000011">
    <property type="protein sequence ID" value="MFD1889505.1"/>
    <property type="molecule type" value="Genomic_DNA"/>
</dbReference>
<dbReference type="Gene3D" id="1.20.1270.240">
    <property type="match status" value="1"/>
</dbReference>
<comment type="similarity">
    <text evidence="1">Belongs to the fructosamine kinase family.</text>
</comment>
<dbReference type="RefSeq" id="WP_343872531.1">
    <property type="nucleotide sequence ID" value="NZ_BAAAIX010000009.1"/>
</dbReference>
<dbReference type="Gene3D" id="3.30.200.20">
    <property type="entry name" value="Phosphorylase Kinase, domain 1"/>
    <property type="match status" value="1"/>
</dbReference>
<evidence type="ECO:0000256" key="1">
    <source>
        <dbReference type="PIRNR" id="PIRNR006221"/>
    </source>
</evidence>